<feature type="region of interest" description="Disordered" evidence="1">
    <location>
        <begin position="577"/>
        <end position="667"/>
    </location>
</feature>
<evidence type="ECO:0000259" key="4">
    <source>
        <dbReference type="Pfam" id="PF08341"/>
    </source>
</evidence>
<gene>
    <name evidence="6" type="ORF">ACFSYH_03545</name>
</gene>
<feature type="compositionally biased region" description="Acidic residues" evidence="1">
    <location>
        <begin position="586"/>
        <end position="600"/>
    </location>
</feature>
<evidence type="ECO:0000313" key="6">
    <source>
        <dbReference type="EMBL" id="MFD2839640.1"/>
    </source>
</evidence>
<proteinExistence type="predicted"/>
<sequence length="698" mass="74578">MHKTEHSTPFLKKIGHIAALIALVAATLVAPASIASASEFPNGYPKMGKSSESITGYNVGSGRSSYRTALFPVYTHPGSAADHFAYCVELSVGTRYEINLNVGGWDTFPGDNNFRHDQLAREKAAWIANNSFPKRELREVAENAGIDVSRLTEKEAITATQAAIWSYTDGYPARTGFKYTKLAYENGKPVSSDKQERINKLFDYLTGSANTGRPEVLAPTLNVNSPAEAGKAGTRVGPIVIDASEDFVTVTTDTDYIVVDADGNQVDLNKVPGKSALYVEVPQDALTGTATFNVALTGSRYTGQLLTNVKSRTQSLIISQSDTVNLSAAARVDWKRGPSIATTARSGDAGKAEGGNAKFLVAGNEATVVDLVEYTGLTPGVEHELQGELMIRDGDNAVATGITASTTFTPTEQSGTVELTFAVDAAELNGKIIVAFERVLVNGEEVAAHTDIFDESQTVYRPAIETDAFDLVDSDQVLDVNGGTLRDRISYEGLRVGSNYVARGVIMDQATGESTGVIAETVFTATTPDGYVDVDFEVPAGHAGRVLVVFEELYLLEGDEPVEETLVASHKDIMDGRQTVTVAEEPVIEEPEPEEPAEPEEPGKEVPPVEEPPAEEPPVEEEPNSDEEPADEETPVVEVLDDVIENDDEDEDVTVTEESDEDDDLAATGFGIGAPVILTGSLLILAGAGLVIARRRTA</sequence>
<feature type="domain" description="T-Q ester bond containing" evidence="5">
    <location>
        <begin position="338"/>
        <end position="460"/>
    </location>
</feature>
<feature type="domain" description="Thioester" evidence="4">
    <location>
        <begin position="85"/>
        <end position="211"/>
    </location>
</feature>
<dbReference type="Pfam" id="PF18202">
    <property type="entry name" value="TQ"/>
    <property type="match status" value="2"/>
</dbReference>
<organism evidence="6 7">
    <name type="scientific">Populibacterium corticicola</name>
    <dbReference type="NCBI Taxonomy" id="1812826"/>
    <lineage>
        <taxon>Bacteria</taxon>
        <taxon>Bacillati</taxon>
        <taxon>Actinomycetota</taxon>
        <taxon>Actinomycetes</taxon>
        <taxon>Micrococcales</taxon>
        <taxon>Jonesiaceae</taxon>
        <taxon>Populibacterium</taxon>
    </lineage>
</organism>
<evidence type="ECO:0000256" key="2">
    <source>
        <dbReference type="SAM" id="Phobius"/>
    </source>
</evidence>
<keyword evidence="2" id="KW-0812">Transmembrane</keyword>
<dbReference type="InterPro" id="IPR013552">
    <property type="entry name" value="Thioester_dom"/>
</dbReference>
<keyword evidence="7" id="KW-1185">Reference proteome</keyword>
<feature type="compositionally biased region" description="Acidic residues" evidence="1">
    <location>
        <begin position="612"/>
        <end position="665"/>
    </location>
</feature>
<reference evidence="7" key="1">
    <citation type="journal article" date="2019" name="Int. J. Syst. Evol. Microbiol.">
        <title>The Global Catalogue of Microorganisms (GCM) 10K type strain sequencing project: providing services to taxonomists for standard genome sequencing and annotation.</title>
        <authorList>
            <consortium name="The Broad Institute Genomics Platform"/>
            <consortium name="The Broad Institute Genome Sequencing Center for Infectious Disease"/>
            <person name="Wu L."/>
            <person name="Ma J."/>
        </authorList>
    </citation>
    <scope>NUCLEOTIDE SEQUENCE [LARGE SCALE GENOMIC DNA]</scope>
    <source>
        <strain evidence="7">KCTC 33576</strain>
    </source>
</reference>
<feature type="domain" description="T-Q ester bond containing" evidence="5">
    <location>
        <begin position="462"/>
        <end position="582"/>
    </location>
</feature>
<dbReference type="NCBIfam" id="NF033903">
    <property type="entry name" value="VaFE_rpt"/>
    <property type="match status" value="2"/>
</dbReference>
<dbReference type="RefSeq" id="WP_377465138.1">
    <property type="nucleotide sequence ID" value="NZ_JBHUOP010000001.1"/>
</dbReference>
<keyword evidence="2" id="KW-1133">Transmembrane helix</keyword>
<name>A0ABW5XCE9_9MICO</name>
<evidence type="ECO:0000256" key="1">
    <source>
        <dbReference type="SAM" id="MobiDB-lite"/>
    </source>
</evidence>
<feature type="signal peptide" evidence="3">
    <location>
        <begin position="1"/>
        <end position="37"/>
    </location>
</feature>
<dbReference type="EMBL" id="JBHUOP010000001">
    <property type="protein sequence ID" value="MFD2839640.1"/>
    <property type="molecule type" value="Genomic_DNA"/>
</dbReference>
<feature type="transmembrane region" description="Helical" evidence="2">
    <location>
        <begin position="672"/>
        <end position="693"/>
    </location>
</feature>
<dbReference type="Proteomes" id="UP001597391">
    <property type="component" value="Unassembled WGS sequence"/>
</dbReference>
<evidence type="ECO:0000313" key="7">
    <source>
        <dbReference type="Proteomes" id="UP001597391"/>
    </source>
</evidence>
<accession>A0ABW5XCE9</accession>
<dbReference type="Gene3D" id="2.60.40.3930">
    <property type="match status" value="2"/>
</dbReference>
<dbReference type="InterPro" id="IPR023849">
    <property type="entry name" value="TQXA_dom"/>
</dbReference>
<dbReference type="InterPro" id="IPR041100">
    <property type="entry name" value="TQ"/>
</dbReference>
<keyword evidence="2" id="KW-0472">Membrane</keyword>
<protein>
    <submittedName>
        <fullName evidence="6">VaFE repeat-containing surface-anchored protein</fullName>
    </submittedName>
</protein>
<evidence type="ECO:0000259" key="5">
    <source>
        <dbReference type="Pfam" id="PF18202"/>
    </source>
</evidence>
<keyword evidence="3" id="KW-0732">Signal</keyword>
<dbReference type="Gene3D" id="1.10.150.480">
    <property type="match status" value="1"/>
</dbReference>
<dbReference type="NCBIfam" id="TIGR03934">
    <property type="entry name" value="TQXA_dom"/>
    <property type="match status" value="1"/>
</dbReference>
<evidence type="ECO:0000256" key="3">
    <source>
        <dbReference type="SAM" id="SignalP"/>
    </source>
</evidence>
<comment type="caution">
    <text evidence="6">The sequence shown here is derived from an EMBL/GenBank/DDBJ whole genome shotgun (WGS) entry which is preliminary data.</text>
</comment>
<feature type="chain" id="PRO_5045655375" evidence="3">
    <location>
        <begin position="38"/>
        <end position="698"/>
    </location>
</feature>
<dbReference type="Pfam" id="PF08341">
    <property type="entry name" value="TED"/>
    <property type="match status" value="1"/>
</dbReference>